<dbReference type="Proteomes" id="UP001218188">
    <property type="component" value="Unassembled WGS sequence"/>
</dbReference>
<protein>
    <submittedName>
        <fullName evidence="4">Uncharacterized protein</fullName>
    </submittedName>
</protein>
<feature type="signal peptide" evidence="3">
    <location>
        <begin position="1"/>
        <end position="19"/>
    </location>
</feature>
<feature type="transmembrane region" description="Helical" evidence="2">
    <location>
        <begin position="258"/>
        <end position="279"/>
    </location>
</feature>
<feature type="region of interest" description="Disordered" evidence="1">
    <location>
        <begin position="24"/>
        <end position="82"/>
    </location>
</feature>
<name>A0AAD6X7F8_9AGAR</name>
<dbReference type="EMBL" id="JARJCM010000027">
    <property type="protein sequence ID" value="KAJ7039457.1"/>
    <property type="molecule type" value="Genomic_DNA"/>
</dbReference>
<organism evidence="4 5">
    <name type="scientific">Mycena alexandri</name>
    <dbReference type="NCBI Taxonomy" id="1745969"/>
    <lineage>
        <taxon>Eukaryota</taxon>
        <taxon>Fungi</taxon>
        <taxon>Dikarya</taxon>
        <taxon>Basidiomycota</taxon>
        <taxon>Agaricomycotina</taxon>
        <taxon>Agaricomycetes</taxon>
        <taxon>Agaricomycetidae</taxon>
        <taxon>Agaricales</taxon>
        <taxon>Marasmiineae</taxon>
        <taxon>Mycenaceae</taxon>
        <taxon>Mycena</taxon>
    </lineage>
</organism>
<proteinExistence type="predicted"/>
<feature type="transmembrane region" description="Helical" evidence="2">
    <location>
        <begin position="88"/>
        <end position="105"/>
    </location>
</feature>
<feature type="transmembrane region" description="Helical" evidence="2">
    <location>
        <begin position="160"/>
        <end position="181"/>
    </location>
</feature>
<keyword evidence="2" id="KW-0812">Transmembrane</keyword>
<evidence type="ECO:0000256" key="1">
    <source>
        <dbReference type="SAM" id="MobiDB-lite"/>
    </source>
</evidence>
<dbReference type="AlphaFoldDB" id="A0AAD6X7F8"/>
<comment type="caution">
    <text evidence="4">The sequence shown here is derived from an EMBL/GenBank/DDBJ whole genome shotgun (WGS) entry which is preliminary data.</text>
</comment>
<feature type="transmembrane region" description="Helical" evidence="2">
    <location>
        <begin position="397"/>
        <end position="416"/>
    </location>
</feature>
<keyword evidence="2" id="KW-1133">Transmembrane helix</keyword>
<feature type="compositionally biased region" description="Pro residues" evidence="1">
    <location>
        <begin position="27"/>
        <end position="39"/>
    </location>
</feature>
<evidence type="ECO:0000256" key="3">
    <source>
        <dbReference type="SAM" id="SignalP"/>
    </source>
</evidence>
<reference evidence="4" key="1">
    <citation type="submission" date="2023-03" db="EMBL/GenBank/DDBJ databases">
        <title>Massive genome expansion in bonnet fungi (Mycena s.s.) driven by repeated elements and novel gene families across ecological guilds.</title>
        <authorList>
            <consortium name="Lawrence Berkeley National Laboratory"/>
            <person name="Harder C.B."/>
            <person name="Miyauchi S."/>
            <person name="Viragh M."/>
            <person name="Kuo A."/>
            <person name="Thoen E."/>
            <person name="Andreopoulos B."/>
            <person name="Lu D."/>
            <person name="Skrede I."/>
            <person name="Drula E."/>
            <person name="Henrissat B."/>
            <person name="Morin E."/>
            <person name="Kohler A."/>
            <person name="Barry K."/>
            <person name="LaButti K."/>
            <person name="Morin E."/>
            <person name="Salamov A."/>
            <person name="Lipzen A."/>
            <person name="Mereny Z."/>
            <person name="Hegedus B."/>
            <person name="Baldrian P."/>
            <person name="Stursova M."/>
            <person name="Weitz H."/>
            <person name="Taylor A."/>
            <person name="Grigoriev I.V."/>
            <person name="Nagy L.G."/>
            <person name="Martin F."/>
            <person name="Kauserud H."/>
        </authorList>
    </citation>
    <scope>NUCLEOTIDE SEQUENCE</scope>
    <source>
        <strain evidence="4">CBHHK200</strain>
    </source>
</reference>
<gene>
    <name evidence="4" type="ORF">C8F04DRAFT_1178988</name>
</gene>
<accession>A0AAD6X7F8</accession>
<evidence type="ECO:0000256" key="2">
    <source>
        <dbReference type="SAM" id="Phobius"/>
    </source>
</evidence>
<feature type="transmembrane region" description="Helical" evidence="2">
    <location>
        <begin position="299"/>
        <end position="323"/>
    </location>
</feature>
<evidence type="ECO:0000313" key="4">
    <source>
        <dbReference type="EMBL" id="KAJ7039457.1"/>
    </source>
</evidence>
<feature type="chain" id="PRO_5042145832" evidence="3">
    <location>
        <begin position="20"/>
        <end position="437"/>
    </location>
</feature>
<keyword evidence="5" id="KW-1185">Reference proteome</keyword>
<evidence type="ECO:0000313" key="5">
    <source>
        <dbReference type="Proteomes" id="UP001218188"/>
    </source>
</evidence>
<feature type="transmembrane region" description="Helical" evidence="2">
    <location>
        <begin position="193"/>
        <end position="211"/>
    </location>
</feature>
<sequence>MGHTTVIFTTLFFILQAKGFSYTSPCSPGPPPPPTPPSPEYSAPSISKISPGAVPPTHNHGAMGSEPPSPPPDPGSDSADDTPRRKPWWLLLLLIVFAAGAYIYLTRSPDSSVVLIAKTLSGQIVSTMENCILDGWTAATSGISTAKIYISLHGQSYCKILLLGVATHCICVIVFVILVRLRLCLARNNLTSHLKNFLCPFLFPILPFVYVPRLNRILWMQYYLALIHGELPAVRDIYSDLVRFLSYLSTTPPPQVSTIMGIISVHVCAIGLRAAFILVSGFPLATKTILQALSNFQDLCIFFCFCLGQTILAVLIFGASAAFGQHRDYVLDWLHSQPSPYQPAGDPPWSDSELFLGHYRHWKSIQIQDFHELAPRFKFMLLATLKASLEIWHELPFAQKLLITTPAVIFYGYRYFMPKARSVSRRVPRLIRNWRRP</sequence>
<keyword evidence="3" id="KW-0732">Signal</keyword>
<keyword evidence="2" id="KW-0472">Membrane</keyword>